<gene>
    <name evidence="12" type="ordered locus">Desac_0993</name>
</gene>
<feature type="domain" description="Histidine kinase" evidence="9">
    <location>
        <begin position="539"/>
        <end position="756"/>
    </location>
</feature>
<dbReference type="Gene3D" id="3.30.565.10">
    <property type="entry name" value="Histidine kinase-like ATPase, C-terminal domain"/>
    <property type="match status" value="1"/>
</dbReference>
<evidence type="ECO:0000256" key="6">
    <source>
        <dbReference type="ARBA" id="ARBA00022777"/>
    </source>
</evidence>
<keyword evidence="7" id="KW-0067">ATP-binding</keyword>
<dbReference type="SMART" id="SM00387">
    <property type="entry name" value="HATPase_c"/>
    <property type="match status" value="1"/>
</dbReference>
<dbReference type="InterPro" id="IPR004358">
    <property type="entry name" value="Sig_transdc_His_kin-like_C"/>
</dbReference>
<dbReference type="SUPFAM" id="SSF55785">
    <property type="entry name" value="PYP-like sensor domain (PAS domain)"/>
    <property type="match status" value="2"/>
</dbReference>
<keyword evidence="8" id="KW-0902">Two-component regulatory system</keyword>
<dbReference type="Pfam" id="PF02518">
    <property type="entry name" value="HATPase_c"/>
    <property type="match status" value="1"/>
</dbReference>
<sequence length="759" mass="84977">MNPGKQSYNIALVGAGRQGMAILEALAPSRRVDQPLRVVGVADQNLEAPGILYARRQNLPVFPCALDLTQLPELDILVDATGMVSVYEELMAHCPAGVMVLQCNRPHDWENFWDLITKDLSFSERYHPLKIAIMGGGGLCQQVLQQITGGLSSLRRISILGVADPDPEAPGIQEAAVLGIPTVRDYPTLLAQEPDLVLELTGDPEVRKSIIQKKSAQTQVIDHIQSRLFWELFQKEEDRLRLRVESEIKLANQRNQFQKIFDYLPDSVLVLNQDYLVEEVNQTFLTNFQKNAEEVVGEHCYKVLHQLSEPCDRHGMVCPLPQVLQECKPAQVLQYYTDSDGVEHYYEITISPLCPPEIAGRRVIEVIKDITTRQQLEEALKKSEEQTRQLFKQAAKEKAFLETIVNSIEDHMMVIEPDYRVVEVNRALLKMVGLRRRDTVGKYCYEISHHLDKPCSGPDLPCPLRDAVVLGKACSGTHVHFDKDGREHYMHVVCHPLFDEAGKVTLVINVARDVTKEIASRARMLHDDKMTSLGKLSASVVHEINNPMTGIMNLVKLMQRIMGKGLLSETESAKMHEYLDLIYGETSRVSKTVSNLLAFSRKTSPEFKPVGLNALLTETLTLTEYQLRLQGITVNCQFDPDLMPVLADPEQMKQVFLNLILNARDAMPDGGVLTLKTKNYRRPGVMVQIADTGIGIPKEKYSSIFEPFYTTKKAGSGAGLGLSVVYGIIQEHKGTIKVDSIVGQGTTFTIRLPAYKQGT</sequence>
<dbReference type="InterPro" id="IPR036097">
    <property type="entry name" value="HisK_dim/P_sf"/>
</dbReference>
<dbReference type="Proteomes" id="UP000000483">
    <property type="component" value="Chromosome"/>
</dbReference>
<evidence type="ECO:0000259" key="11">
    <source>
        <dbReference type="PROSITE" id="PS50113"/>
    </source>
</evidence>
<evidence type="ECO:0000256" key="2">
    <source>
        <dbReference type="ARBA" id="ARBA00012438"/>
    </source>
</evidence>
<evidence type="ECO:0000256" key="1">
    <source>
        <dbReference type="ARBA" id="ARBA00000085"/>
    </source>
</evidence>
<dbReference type="eggNOG" id="COG4191">
    <property type="taxonomic scope" value="Bacteria"/>
</dbReference>
<evidence type="ECO:0000259" key="9">
    <source>
        <dbReference type="PROSITE" id="PS50109"/>
    </source>
</evidence>
<dbReference type="eggNOG" id="COG3829">
    <property type="taxonomic scope" value="Bacteria"/>
</dbReference>
<dbReference type="SUPFAM" id="SSF51735">
    <property type="entry name" value="NAD(P)-binding Rossmann-fold domains"/>
    <property type="match status" value="2"/>
</dbReference>
<dbReference type="PROSITE" id="PS50113">
    <property type="entry name" value="PAC"/>
    <property type="match status" value="1"/>
</dbReference>
<dbReference type="Pfam" id="PF00512">
    <property type="entry name" value="HisKA"/>
    <property type="match status" value="1"/>
</dbReference>
<dbReference type="InterPro" id="IPR003594">
    <property type="entry name" value="HATPase_dom"/>
</dbReference>
<dbReference type="EC" id="2.7.13.3" evidence="2"/>
<dbReference type="PANTHER" id="PTHR43065:SF46">
    <property type="entry name" value="C4-DICARBOXYLATE TRANSPORT SENSOR PROTEIN DCTB"/>
    <property type="match status" value="1"/>
</dbReference>
<reference evidence="13" key="2">
    <citation type="submission" date="2011-03" db="EMBL/GenBank/DDBJ databases">
        <title>The complete genome of Desulfobacca acetoxidans DSM 11109.</title>
        <authorList>
            <consortium name="US DOE Joint Genome Institute (JGI-PGF)"/>
            <person name="Lucas S."/>
            <person name="Copeland A."/>
            <person name="Lapidus A."/>
            <person name="Bruce D."/>
            <person name="Goodwin L."/>
            <person name="Pitluck S."/>
            <person name="Peters L."/>
            <person name="Kyrpides N."/>
            <person name="Mavromatis K."/>
            <person name="Ivanova N."/>
            <person name="Ovchinnikova G."/>
            <person name="Teshima H."/>
            <person name="Detter J.C."/>
            <person name="Han C."/>
            <person name="Land M."/>
            <person name="Hauser L."/>
            <person name="Markowitz V."/>
            <person name="Cheng J.-F."/>
            <person name="Hugenholtz P."/>
            <person name="Woyke T."/>
            <person name="Wu D."/>
            <person name="Spring S."/>
            <person name="Schueler E."/>
            <person name="Brambilla E."/>
            <person name="Klenk H.-P."/>
            <person name="Eisen J.A."/>
        </authorList>
    </citation>
    <scope>NUCLEOTIDE SEQUENCE [LARGE SCALE GENOMIC DNA]</scope>
    <source>
        <strain evidence="13">ATCC 700848 / DSM 11109 / ASRB2</strain>
    </source>
</reference>
<dbReference type="GO" id="GO:0000155">
    <property type="term" value="F:phosphorelay sensor kinase activity"/>
    <property type="evidence" value="ECO:0007669"/>
    <property type="project" value="InterPro"/>
</dbReference>
<dbReference type="CDD" id="cd00130">
    <property type="entry name" value="PAS"/>
    <property type="match status" value="2"/>
</dbReference>
<dbReference type="STRING" id="880072.Desac_0993"/>
<dbReference type="InterPro" id="IPR013656">
    <property type="entry name" value="PAS_4"/>
</dbReference>
<reference evidence="12 13" key="1">
    <citation type="journal article" date="2011" name="Stand. Genomic Sci.">
        <title>Complete genome sequence of the acetate-degrading sulfate reducer Desulfobacca acetoxidans type strain (ASRB2).</title>
        <authorList>
            <person name="Goker M."/>
            <person name="Teshima H."/>
            <person name="Lapidus A."/>
            <person name="Nolan M."/>
            <person name="Lucas S."/>
            <person name="Hammon N."/>
            <person name="Deshpande S."/>
            <person name="Cheng J.F."/>
            <person name="Tapia R."/>
            <person name="Han C."/>
            <person name="Goodwin L."/>
            <person name="Pitluck S."/>
            <person name="Huntemann M."/>
            <person name="Liolios K."/>
            <person name="Ivanova N."/>
            <person name="Pagani I."/>
            <person name="Mavromatis K."/>
            <person name="Ovchinikova G."/>
            <person name="Pati A."/>
            <person name="Chen A."/>
            <person name="Palaniappan K."/>
            <person name="Land M."/>
            <person name="Hauser L."/>
            <person name="Brambilla E.M."/>
            <person name="Rohde M."/>
            <person name="Spring S."/>
            <person name="Detter J.C."/>
            <person name="Woyke T."/>
            <person name="Bristow J."/>
            <person name="Eisen J.A."/>
            <person name="Markowitz V."/>
            <person name="Hugenholtz P."/>
            <person name="Kyrpides N.C."/>
            <person name="Klenk H.P."/>
        </authorList>
    </citation>
    <scope>NUCLEOTIDE SEQUENCE [LARGE SCALE GENOMIC DNA]</scope>
    <source>
        <strain evidence="13">ATCC 700848 / DSM 11109 / ASRB2</strain>
    </source>
</reference>
<evidence type="ECO:0000259" key="10">
    <source>
        <dbReference type="PROSITE" id="PS50112"/>
    </source>
</evidence>
<dbReference type="RefSeq" id="WP_013705973.1">
    <property type="nucleotide sequence ID" value="NC_015388.1"/>
</dbReference>
<name>F2NC65_DESAR</name>
<dbReference type="Gene3D" id="3.30.450.20">
    <property type="entry name" value="PAS domain"/>
    <property type="match status" value="2"/>
</dbReference>
<feature type="domain" description="PAS" evidence="10">
    <location>
        <begin position="397"/>
        <end position="449"/>
    </location>
</feature>
<keyword evidence="4" id="KW-0808">Transferase</keyword>
<dbReference type="InterPro" id="IPR035965">
    <property type="entry name" value="PAS-like_dom_sf"/>
</dbReference>
<dbReference type="SMART" id="SM00388">
    <property type="entry name" value="HisKA"/>
    <property type="match status" value="1"/>
</dbReference>
<dbReference type="SMART" id="SM00091">
    <property type="entry name" value="PAS"/>
    <property type="match status" value="2"/>
</dbReference>
<evidence type="ECO:0000256" key="5">
    <source>
        <dbReference type="ARBA" id="ARBA00022741"/>
    </source>
</evidence>
<dbReference type="PROSITE" id="PS50112">
    <property type="entry name" value="PAS"/>
    <property type="match status" value="2"/>
</dbReference>
<organism evidence="12 13">
    <name type="scientific">Desulfobacca acetoxidans (strain ATCC 700848 / DSM 11109 / ASRB2)</name>
    <dbReference type="NCBI Taxonomy" id="880072"/>
    <lineage>
        <taxon>Bacteria</taxon>
        <taxon>Pseudomonadati</taxon>
        <taxon>Thermodesulfobacteriota</taxon>
        <taxon>Desulfobaccia</taxon>
        <taxon>Desulfobaccales</taxon>
        <taxon>Desulfobaccaceae</taxon>
        <taxon>Desulfobacca</taxon>
    </lineage>
</organism>
<dbReference type="KEGG" id="dao:Desac_0993"/>
<proteinExistence type="predicted"/>
<dbReference type="HOGENOM" id="CLU_367133_0_0_7"/>
<dbReference type="InterPro" id="IPR036291">
    <property type="entry name" value="NAD(P)-bd_dom_sf"/>
</dbReference>
<dbReference type="GO" id="GO:0005524">
    <property type="term" value="F:ATP binding"/>
    <property type="evidence" value="ECO:0007669"/>
    <property type="project" value="UniProtKB-KW"/>
</dbReference>
<keyword evidence="6 12" id="KW-0418">Kinase</keyword>
<evidence type="ECO:0000256" key="8">
    <source>
        <dbReference type="ARBA" id="ARBA00023012"/>
    </source>
</evidence>
<dbReference type="Pfam" id="PF08448">
    <property type="entry name" value="PAS_4"/>
    <property type="match status" value="2"/>
</dbReference>
<dbReference type="PRINTS" id="PR00344">
    <property type="entry name" value="BCTRLSENSOR"/>
</dbReference>
<dbReference type="InterPro" id="IPR000700">
    <property type="entry name" value="PAS-assoc_C"/>
</dbReference>
<evidence type="ECO:0000256" key="7">
    <source>
        <dbReference type="ARBA" id="ARBA00022840"/>
    </source>
</evidence>
<evidence type="ECO:0000313" key="13">
    <source>
        <dbReference type="Proteomes" id="UP000000483"/>
    </source>
</evidence>
<dbReference type="CDD" id="cd00082">
    <property type="entry name" value="HisKA"/>
    <property type="match status" value="1"/>
</dbReference>
<dbReference type="InterPro" id="IPR036890">
    <property type="entry name" value="HATPase_C_sf"/>
</dbReference>
<dbReference type="Gene3D" id="3.40.50.720">
    <property type="entry name" value="NAD(P)-binding Rossmann-like Domain"/>
    <property type="match status" value="1"/>
</dbReference>
<dbReference type="OrthoDB" id="9805967at2"/>
<dbReference type="AlphaFoldDB" id="F2NC65"/>
<dbReference type="InterPro" id="IPR005467">
    <property type="entry name" value="His_kinase_dom"/>
</dbReference>
<evidence type="ECO:0000313" key="12">
    <source>
        <dbReference type="EMBL" id="AEB08860.1"/>
    </source>
</evidence>
<feature type="domain" description="PAC" evidence="11">
    <location>
        <begin position="472"/>
        <end position="526"/>
    </location>
</feature>
<dbReference type="Gene3D" id="1.10.287.130">
    <property type="match status" value="1"/>
</dbReference>
<keyword evidence="3" id="KW-0597">Phosphoprotein</keyword>
<dbReference type="PANTHER" id="PTHR43065">
    <property type="entry name" value="SENSOR HISTIDINE KINASE"/>
    <property type="match status" value="1"/>
</dbReference>
<dbReference type="SUPFAM" id="SSF47384">
    <property type="entry name" value="Homodimeric domain of signal transducing histidine kinase"/>
    <property type="match status" value="1"/>
</dbReference>
<keyword evidence="13" id="KW-1185">Reference proteome</keyword>
<dbReference type="EMBL" id="CP002629">
    <property type="protein sequence ID" value="AEB08860.1"/>
    <property type="molecule type" value="Genomic_DNA"/>
</dbReference>
<evidence type="ECO:0000256" key="3">
    <source>
        <dbReference type="ARBA" id="ARBA00022553"/>
    </source>
</evidence>
<dbReference type="SUPFAM" id="SSF55874">
    <property type="entry name" value="ATPase domain of HSP90 chaperone/DNA topoisomerase II/histidine kinase"/>
    <property type="match status" value="1"/>
</dbReference>
<evidence type="ECO:0000256" key="4">
    <source>
        <dbReference type="ARBA" id="ARBA00022679"/>
    </source>
</evidence>
<feature type="domain" description="PAS" evidence="10">
    <location>
        <begin position="253"/>
        <end position="327"/>
    </location>
</feature>
<protein>
    <recommendedName>
        <fullName evidence="2">histidine kinase</fullName>
        <ecNumber evidence="2">2.7.13.3</ecNumber>
    </recommendedName>
</protein>
<keyword evidence="5" id="KW-0547">Nucleotide-binding</keyword>
<dbReference type="InterPro" id="IPR003661">
    <property type="entry name" value="HisK_dim/P_dom"/>
</dbReference>
<dbReference type="InterPro" id="IPR000014">
    <property type="entry name" value="PAS"/>
</dbReference>
<dbReference type="PROSITE" id="PS50109">
    <property type="entry name" value="HIS_KIN"/>
    <property type="match status" value="1"/>
</dbReference>
<accession>F2NC65</accession>
<dbReference type="NCBIfam" id="TIGR00229">
    <property type="entry name" value="sensory_box"/>
    <property type="match status" value="2"/>
</dbReference>
<comment type="catalytic activity">
    <reaction evidence="1">
        <text>ATP + protein L-histidine = ADP + protein N-phospho-L-histidine.</text>
        <dbReference type="EC" id="2.7.13.3"/>
    </reaction>
</comment>